<dbReference type="EMBL" id="FNVD01000036">
    <property type="protein sequence ID" value="SEG34233.1"/>
    <property type="molecule type" value="Genomic_DNA"/>
</dbReference>
<keyword evidence="1" id="KW-0143">Chaperone</keyword>
<gene>
    <name evidence="2" type="ORF">SAMN05421751_1368</name>
</gene>
<dbReference type="SUPFAM" id="SSF89155">
    <property type="entry name" value="TorD-like"/>
    <property type="match status" value="1"/>
</dbReference>
<sequence>MTLSASAQAAGARSQMYALLAAVFRRPLDAGQIEGLRSPEMLAALAAAGIDPGEAFRDDDVDVLRDALAVDFTNIFHHPEGKIMPCEGLMLAHEDELHGRKTEEVERFLANVGYRVPPERGEMADHIAVELEFMADLARREAEAWEAGDEETARKAHDVQRDFLDRHLGRWAGIFALRVAMRAEAPFYAAFAQAVADFVADDIEAFAAEAREVD</sequence>
<evidence type="ECO:0000313" key="2">
    <source>
        <dbReference type="EMBL" id="SEG34233.1"/>
    </source>
</evidence>
<name>A0A1H5ZCK1_9RHOB</name>
<reference evidence="2 3" key="1">
    <citation type="submission" date="2016-10" db="EMBL/GenBank/DDBJ databases">
        <authorList>
            <person name="de Groot N.N."/>
        </authorList>
    </citation>
    <scope>NUCLEOTIDE SEQUENCE [LARGE SCALE GENOMIC DNA]</scope>
    <source>
        <strain evidence="2 3">DSM 23413</strain>
    </source>
</reference>
<evidence type="ECO:0000313" key="3">
    <source>
        <dbReference type="Proteomes" id="UP000236742"/>
    </source>
</evidence>
<dbReference type="Proteomes" id="UP000236742">
    <property type="component" value="Unassembled WGS sequence"/>
</dbReference>
<accession>A0A1H5ZCK1</accession>
<dbReference type="InterPro" id="IPR050289">
    <property type="entry name" value="TorD/DmsD_chaperones"/>
</dbReference>
<dbReference type="OrthoDB" id="7926125at2"/>
<evidence type="ECO:0000256" key="1">
    <source>
        <dbReference type="ARBA" id="ARBA00023186"/>
    </source>
</evidence>
<dbReference type="Pfam" id="PF02613">
    <property type="entry name" value="Nitrate_red_del"/>
    <property type="match status" value="1"/>
</dbReference>
<dbReference type="PANTHER" id="PTHR34227">
    <property type="entry name" value="CHAPERONE PROTEIN YCDY"/>
    <property type="match status" value="1"/>
</dbReference>
<protein>
    <submittedName>
        <fullName evidence="2">DMSO reductase family type II enzyme chaperone</fullName>
    </submittedName>
</protein>
<keyword evidence="3" id="KW-1185">Reference proteome</keyword>
<organism evidence="2 3">
    <name type="scientific">Jhaorihella thermophila</name>
    <dbReference type="NCBI Taxonomy" id="488547"/>
    <lineage>
        <taxon>Bacteria</taxon>
        <taxon>Pseudomonadati</taxon>
        <taxon>Pseudomonadota</taxon>
        <taxon>Alphaproteobacteria</taxon>
        <taxon>Rhodobacterales</taxon>
        <taxon>Paracoccaceae</taxon>
        <taxon>Jhaorihella</taxon>
    </lineage>
</organism>
<dbReference type="RefSeq" id="WP_104009419.1">
    <property type="nucleotide sequence ID" value="NZ_FNVD01000036.1"/>
</dbReference>
<dbReference type="AlphaFoldDB" id="A0A1H5ZCK1"/>
<proteinExistence type="predicted"/>
<dbReference type="PANTHER" id="PTHR34227:SF1">
    <property type="entry name" value="DIMETHYL SULFOXIDE REDUCTASE CHAPERONE-RELATED"/>
    <property type="match status" value="1"/>
</dbReference>
<dbReference type="Gene3D" id="1.10.3480.10">
    <property type="entry name" value="TorD-like"/>
    <property type="match status" value="1"/>
</dbReference>
<dbReference type="InterPro" id="IPR036411">
    <property type="entry name" value="TorD-like_sf"/>
</dbReference>
<dbReference type="InterPro" id="IPR020945">
    <property type="entry name" value="DMSO/NO3_reduct_chaperone"/>
</dbReference>